<accession>A0A4X1WBE1</accession>
<dbReference type="Proteomes" id="UP000314985">
    <property type="component" value="Chromosome 5"/>
</dbReference>
<dbReference type="Pfam" id="PF05242">
    <property type="entry name" value="GLYCAM-1"/>
    <property type="match status" value="2"/>
</dbReference>
<keyword evidence="3" id="KW-0597">Phosphoprotein</keyword>
<evidence type="ECO:0000256" key="2">
    <source>
        <dbReference type="ARBA" id="ARBA00017339"/>
    </source>
</evidence>
<reference evidence="7 8" key="1">
    <citation type="submission" date="2017-08" db="EMBL/GenBank/DDBJ databases">
        <title>USMARCv1.0.</title>
        <authorList>
            <person name="Hannum G.I."/>
            <person name="Koren S."/>
            <person name="Schroeder S.G."/>
            <person name="Chin S.C."/>
            <person name="Nonneman D.J."/>
            <person name="Becker S.A."/>
            <person name="Rosen B.D."/>
            <person name="Bickhart D.M."/>
            <person name="Putnam N.H."/>
            <person name="Green R.E."/>
            <person name="Tuggle C.K."/>
            <person name="Liu H."/>
            <person name="Rohrer G.A."/>
            <person name="Warr A."/>
            <person name="Hall R."/>
            <person name="Kim K."/>
            <person name="Hume D.A."/>
            <person name="Talbot R."/>
            <person name="Chow W."/>
            <person name="Howe K."/>
            <person name="Schwartz A.S."/>
            <person name="Watson M."/>
            <person name="Archibald A.L."/>
            <person name="Phillippy A.M."/>
            <person name="Smith T.P.L."/>
        </authorList>
    </citation>
    <scope>NUCLEOTIDE SEQUENCE [LARGE SCALE GENOMIC DNA]</scope>
</reference>
<evidence type="ECO:0000256" key="1">
    <source>
        <dbReference type="ARBA" id="ARBA00006292"/>
    </source>
</evidence>
<feature type="signal peptide" evidence="6">
    <location>
        <begin position="1"/>
        <end position="18"/>
    </location>
</feature>
<evidence type="ECO:0000256" key="3">
    <source>
        <dbReference type="ARBA" id="ARBA00022553"/>
    </source>
</evidence>
<protein>
    <recommendedName>
        <fullName evidence="2">Glycosylation-dependent cell adhesion molecule 1</fullName>
    </recommendedName>
</protein>
<evidence type="ECO:0000256" key="6">
    <source>
        <dbReference type="SAM" id="SignalP"/>
    </source>
</evidence>
<dbReference type="AlphaFoldDB" id="A0A4X1WBE1"/>
<evidence type="ECO:0000256" key="4">
    <source>
        <dbReference type="ARBA" id="ARBA00022729"/>
    </source>
</evidence>
<organism evidence="7 8">
    <name type="scientific">Sus scrofa</name>
    <name type="common">Pig</name>
    <dbReference type="NCBI Taxonomy" id="9823"/>
    <lineage>
        <taxon>Eukaryota</taxon>
        <taxon>Metazoa</taxon>
        <taxon>Chordata</taxon>
        <taxon>Craniata</taxon>
        <taxon>Vertebrata</taxon>
        <taxon>Euteleostomi</taxon>
        <taxon>Mammalia</taxon>
        <taxon>Eutheria</taxon>
        <taxon>Laurasiatheria</taxon>
        <taxon>Artiodactyla</taxon>
        <taxon>Suina</taxon>
        <taxon>Suidae</taxon>
        <taxon>Sus</taxon>
    </lineage>
</organism>
<feature type="chain" id="PRO_5021279303" description="Glycosylation-dependent cell adhesion molecule 1" evidence="6">
    <location>
        <begin position="19"/>
        <end position="146"/>
    </location>
</feature>
<proteinExistence type="inferred from homology"/>
<dbReference type="InterPro" id="IPR007906">
    <property type="entry name" value="GLYCAM-1"/>
</dbReference>
<comment type="similarity">
    <text evidence="1">Belongs to the PP3/GlyCAM-1 family.</text>
</comment>
<keyword evidence="4 6" id="KW-0732">Signal</keyword>
<keyword evidence="5" id="KW-0325">Glycoprotein</keyword>
<name>A0A4X1WBE1_PIG</name>
<reference evidence="7" key="2">
    <citation type="submission" date="2025-08" db="UniProtKB">
        <authorList>
            <consortium name="Ensembl"/>
        </authorList>
    </citation>
    <scope>IDENTIFICATION</scope>
</reference>
<evidence type="ECO:0000256" key="5">
    <source>
        <dbReference type="ARBA" id="ARBA00023180"/>
    </source>
</evidence>
<sequence>MKLFAVLLLASWVSTSLAVLKGESGFHQTPFSAQFIISNPQVSKKDLSKEASISSEELVSEEDAVIRSDLLVVFASTVESPRWSVGRGRGVGLPCPCLFQYSPATTSEGKLAKLSHKIGKNFENTVKETMNYLKSLLPQASEVMRP</sequence>
<dbReference type="Ensembl" id="ENSSSCT00070060076.1">
    <property type="protein sequence ID" value="ENSSSCP00070051190.1"/>
    <property type="gene ID" value="ENSSSCG00070029896.1"/>
</dbReference>
<evidence type="ECO:0000313" key="8">
    <source>
        <dbReference type="Proteomes" id="UP000314985"/>
    </source>
</evidence>
<evidence type="ECO:0000313" key="7">
    <source>
        <dbReference type="Ensembl" id="ENSSSCP00070051190.1"/>
    </source>
</evidence>